<keyword evidence="2" id="KW-1185">Reference proteome</keyword>
<name>A0A9P0D8Y9_9CUCU</name>
<evidence type="ECO:0000313" key="1">
    <source>
        <dbReference type="EMBL" id="CAH1114144.1"/>
    </source>
</evidence>
<dbReference type="OrthoDB" id="10071617at2759"/>
<reference evidence="1" key="1">
    <citation type="submission" date="2022-01" db="EMBL/GenBank/DDBJ databases">
        <authorList>
            <person name="King R."/>
        </authorList>
    </citation>
    <scope>NUCLEOTIDE SEQUENCE</scope>
</reference>
<organism evidence="1 2">
    <name type="scientific">Psylliodes chrysocephalus</name>
    <dbReference type="NCBI Taxonomy" id="3402493"/>
    <lineage>
        <taxon>Eukaryota</taxon>
        <taxon>Metazoa</taxon>
        <taxon>Ecdysozoa</taxon>
        <taxon>Arthropoda</taxon>
        <taxon>Hexapoda</taxon>
        <taxon>Insecta</taxon>
        <taxon>Pterygota</taxon>
        <taxon>Neoptera</taxon>
        <taxon>Endopterygota</taxon>
        <taxon>Coleoptera</taxon>
        <taxon>Polyphaga</taxon>
        <taxon>Cucujiformia</taxon>
        <taxon>Chrysomeloidea</taxon>
        <taxon>Chrysomelidae</taxon>
        <taxon>Galerucinae</taxon>
        <taxon>Alticini</taxon>
        <taxon>Psylliodes</taxon>
    </lineage>
</organism>
<dbReference type="EMBL" id="OV651820">
    <property type="protein sequence ID" value="CAH1114144.1"/>
    <property type="molecule type" value="Genomic_DNA"/>
</dbReference>
<protein>
    <submittedName>
        <fullName evidence="1">Uncharacterized protein</fullName>
    </submittedName>
</protein>
<evidence type="ECO:0000313" key="2">
    <source>
        <dbReference type="Proteomes" id="UP001153636"/>
    </source>
</evidence>
<accession>A0A9P0D8Y9</accession>
<dbReference type="Proteomes" id="UP001153636">
    <property type="component" value="Chromosome 8"/>
</dbReference>
<proteinExistence type="predicted"/>
<gene>
    <name evidence="1" type="ORF">PSYICH_LOCUS14881</name>
</gene>
<sequence>MFTESEQENLCEYLKTNPLAFSTGINPFNKHKFDEADFLAASVTYLNPKLQSDNLNAKPSCSSVKNIAEISKESQVAPCEVLEKSNDQPSGSGMTANERCVTPSVPFVTPETVKPFPNVIAFQTKRKGRKKAVSEVLTTTPIRDRISEEEETRKIKKEMRVKREAKQNVEKNLTDCREHETKKKNKLRIGSFALVETKYLKKQGFHFSKICD</sequence>
<dbReference type="AlphaFoldDB" id="A0A9P0D8Y9"/>